<organism evidence="2 3">
    <name type="scientific">Actinia tenebrosa</name>
    <name type="common">Australian red waratah sea anemone</name>
    <dbReference type="NCBI Taxonomy" id="6105"/>
    <lineage>
        <taxon>Eukaryota</taxon>
        <taxon>Metazoa</taxon>
        <taxon>Cnidaria</taxon>
        <taxon>Anthozoa</taxon>
        <taxon>Hexacorallia</taxon>
        <taxon>Actiniaria</taxon>
        <taxon>Actiniidae</taxon>
        <taxon>Actinia</taxon>
    </lineage>
</organism>
<proteinExistence type="predicted"/>
<feature type="region of interest" description="Disordered" evidence="1">
    <location>
        <begin position="167"/>
        <end position="231"/>
    </location>
</feature>
<dbReference type="AlphaFoldDB" id="A0A6P8HI52"/>
<feature type="compositionally biased region" description="Basic and acidic residues" evidence="1">
    <location>
        <begin position="191"/>
        <end position="226"/>
    </location>
</feature>
<dbReference type="Proteomes" id="UP000515163">
    <property type="component" value="Unplaced"/>
</dbReference>
<evidence type="ECO:0000256" key="1">
    <source>
        <dbReference type="SAM" id="MobiDB-lite"/>
    </source>
</evidence>
<feature type="compositionally biased region" description="Basic residues" evidence="1">
    <location>
        <begin position="481"/>
        <end position="495"/>
    </location>
</feature>
<dbReference type="OrthoDB" id="10283563at2759"/>
<feature type="compositionally biased region" description="Polar residues" evidence="1">
    <location>
        <begin position="498"/>
        <end position="511"/>
    </location>
</feature>
<feature type="region of interest" description="Disordered" evidence="1">
    <location>
        <begin position="445"/>
        <end position="542"/>
    </location>
</feature>
<feature type="region of interest" description="Disordered" evidence="1">
    <location>
        <begin position="84"/>
        <end position="145"/>
    </location>
</feature>
<gene>
    <name evidence="3" type="primary">LOC116292377</name>
</gene>
<sequence>MDERKSGKKEFQEGLGESSQNDYQRQKEAAKKAMLVANDFNSSDDTTCGERIASFLVSADLTNKDGDSKHKEAFHPSRPILWTKGKYKSRDGKSQSSQIKPFYSDMVVRRTGNDLPKSDGSLAQKTKIQRSTLHHCSITNNTDPSREVYIVEKKKAVSHKRCFESYDASTSKDEKHNANFSCSDRVSIPRMRSEKEDISSVDKKRTKDLEATSSEDWKDRQEENTEKSLNFRATTVPKKERLTVAESKKKTISGSKIVEKECKDSERDHQVNEGNRKSAKLRGAAKDPGGKKMAKTTMVIDKDELKSKSENHVSFSFTGHLPGRIPGTYSLIDIEKLKQKHSRCCRECLEARARSAAPFRKGDKEEQAKKMITGRPTAPVVAVDRASSPEEQLENSIVFFRNALNAVDLLEKLFQNIGSTKEFLQNVYDGLEESNDVARCRRNMTQAREGDEGPIQPKDIPKDDRKEKVTNENHEVENKKVVGKPKKKFHSRIRFKNNGATGQSSDMTSLKQDQKSKPKRDRDKNLLELSDEWKKRNHNAKP</sequence>
<evidence type="ECO:0000313" key="3">
    <source>
        <dbReference type="RefSeq" id="XP_031555546.1"/>
    </source>
</evidence>
<keyword evidence="2" id="KW-1185">Reference proteome</keyword>
<dbReference type="GeneID" id="116292377"/>
<feature type="region of interest" description="Disordered" evidence="1">
    <location>
        <begin position="1"/>
        <end position="29"/>
    </location>
</feature>
<dbReference type="InParanoid" id="A0A6P8HI52"/>
<feature type="compositionally biased region" description="Basic and acidic residues" evidence="1">
    <location>
        <begin position="459"/>
        <end position="480"/>
    </location>
</feature>
<feature type="compositionally biased region" description="Basic and acidic residues" evidence="1">
    <location>
        <begin position="262"/>
        <end position="276"/>
    </location>
</feature>
<name>A0A6P8HI52_ACTTE</name>
<dbReference type="KEGG" id="aten:116292377"/>
<accession>A0A6P8HI52</accession>
<evidence type="ECO:0000313" key="2">
    <source>
        <dbReference type="Proteomes" id="UP000515163"/>
    </source>
</evidence>
<reference evidence="3" key="1">
    <citation type="submission" date="2025-08" db="UniProtKB">
        <authorList>
            <consortium name="RefSeq"/>
        </authorList>
    </citation>
    <scope>IDENTIFICATION</scope>
    <source>
        <tissue evidence="3">Tentacle</tissue>
    </source>
</reference>
<dbReference type="RefSeq" id="XP_031555546.1">
    <property type="nucleotide sequence ID" value="XM_031699686.1"/>
</dbReference>
<protein>
    <submittedName>
        <fullName evidence="3">Uncharacterized protein LOC116292377</fullName>
    </submittedName>
</protein>
<feature type="region of interest" description="Disordered" evidence="1">
    <location>
        <begin position="262"/>
        <end position="293"/>
    </location>
</feature>
<feature type="compositionally biased region" description="Basic and acidic residues" evidence="1">
    <location>
        <begin position="1"/>
        <end position="12"/>
    </location>
</feature>
<feature type="compositionally biased region" description="Basic and acidic residues" evidence="1">
    <location>
        <begin position="512"/>
        <end position="534"/>
    </location>
</feature>
<feature type="compositionally biased region" description="Polar residues" evidence="1">
    <location>
        <begin position="121"/>
        <end position="131"/>
    </location>
</feature>